<dbReference type="Pfam" id="PF00550">
    <property type="entry name" value="PP-binding"/>
    <property type="match status" value="1"/>
</dbReference>
<dbReference type="PROSITE" id="PS50075">
    <property type="entry name" value="CARRIER"/>
    <property type="match status" value="1"/>
</dbReference>
<dbReference type="InterPro" id="IPR009081">
    <property type="entry name" value="PP-bd_ACP"/>
</dbReference>
<dbReference type="InterPro" id="IPR001227">
    <property type="entry name" value="Ac_transferase_dom_sf"/>
</dbReference>
<dbReference type="InterPro" id="IPR006162">
    <property type="entry name" value="Ppantetheine_attach_site"/>
</dbReference>
<comment type="caution">
    <text evidence="8">The sequence shown here is derived from an EMBL/GenBank/DDBJ whole genome shotgun (WGS) entry which is preliminary data.</text>
</comment>
<name>A0A931IE05_9NOCA</name>
<dbReference type="SMART" id="SM00827">
    <property type="entry name" value="PKS_AT"/>
    <property type="match status" value="1"/>
</dbReference>
<evidence type="ECO:0000256" key="1">
    <source>
        <dbReference type="ARBA" id="ARBA00013258"/>
    </source>
</evidence>
<dbReference type="Pfam" id="PF00698">
    <property type="entry name" value="Acyl_transf_1"/>
    <property type="match status" value="1"/>
</dbReference>
<dbReference type="GO" id="GO:0006633">
    <property type="term" value="P:fatty acid biosynthetic process"/>
    <property type="evidence" value="ECO:0007669"/>
    <property type="project" value="TreeGrafter"/>
</dbReference>
<dbReference type="GO" id="GO:0004314">
    <property type="term" value="F:[acyl-carrier-protein] S-malonyltransferase activity"/>
    <property type="evidence" value="ECO:0007669"/>
    <property type="project" value="UniProtKB-EC"/>
</dbReference>
<protein>
    <recommendedName>
        <fullName evidence="1">[acyl-carrier-protein] S-malonyltransferase</fullName>
        <ecNumber evidence="1">2.3.1.39</ecNumber>
    </recommendedName>
</protein>
<keyword evidence="5 8" id="KW-0012">Acyltransferase</keyword>
<dbReference type="GO" id="GO:0005829">
    <property type="term" value="C:cytosol"/>
    <property type="evidence" value="ECO:0007669"/>
    <property type="project" value="TreeGrafter"/>
</dbReference>
<dbReference type="PROSITE" id="PS00012">
    <property type="entry name" value="PHOSPHOPANTETHEINE"/>
    <property type="match status" value="1"/>
</dbReference>
<evidence type="ECO:0000259" key="7">
    <source>
        <dbReference type="PROSITE" id="PS50075"/>
    </source>
</evidence>
<dbReference type="Proteomes" id="UP000655751">
    <property type="component" value="Unassembled WGS sequence"/>
</dbReference>
<dbReference type="RefSeq" id="WP_196150382.1">
    <property type="nucleotide sequence ID" value="NZ_JADMLG010000006.1"/>
</dbReference>
<dbReference type="SUPFAM" id="SSF52151">
    <property type="entry name" value="FabD/lysophospholipase-like"/>
    <property type="match status" value="1"/>
</dbReference>
<dbReference type="InterPro" id="IPR014043">
    <property type="entry name" value="Acyl_transferase_dom"/>
</dbReference>
<evidence type="ECO:0000256" key="4">
    <source>
        <dbReference type="ARBA" id="ARBA00022679"/>
    </source>
</evidence>
<evidence type="ECO:0000256" key="6">
    <source>
        <dbReference type="ARBA" id="ARBA00048462"/>
    </source>
</evidence>
<keyword evidence="3" id="KW-0597">Phosphoprotein</keyword>
<evidence type="ECO:0000313" key="8">
    <source>
        <dbReference type="EMBL" id="MBH0778090.1"/>
    </source>
</evidence>
<dbReference type="InterPro" id="IPR050858">
    <property type="entry name" value="Mal-CoA-ACP_Trans/PKS_FabD"/>
</dbReference>
<keyword evidence="2" id="KW-0596">Phosphopantetheine</keyword>
<proteinExistence type="predicted"/>
<reference evidence="8" key="1">
    <citation type="submission" date="2020-11" db="EMBL/GenBank/DDBJ databases">
        <title>Nocardia NEAU-351.nov., a novel actinomycete isolated from the cow dung.</title>
        <authorList>
            <person name="Zhang X."/>
        </authorList>
    </citation>
    <scope>NUCLEOTIDE SEQUENCE</scope>
    <source>
        <strain evidence="8">NEAU-351</strain>
    </source>
</reference>
<dbReference type="InterPro" id="IPR016035">
    <property type="entry name" value="Acyl_Trfase/lysoPLipase"/>
</dbReference>
<dbReference type="PANTHER" id="PTHR42681:SF1">
    <property type="entry name" value="MALONYL-COA-ACYL CARRIER PROTEIN TRANSACYLASE, MITOCHONDRIAL"/>
    <property type="match status" value="1"/>
</dbReference>
<dbReference type="Gene3D" id="3.40.366.10">
    <property type="entry name" value="Malonyl-Coenzyme A Acyl Carrier Protein, domain 2"/>
    <property type="match status" value="1"/>
</dbReference>
<evidence type="ECO:0000256" key="3">
    <source>
        <dbReference type="ARBA" id="ARBA00022553"/>
    </source>
</evidence>
<dbReference type="PANTHER" id="PTHR42681">
    <property type="entry name" value="MALONYL-COA-ACYL CARRIER PROTEIN TRANSACYLASE, MITOCHONDRIAL"/>
    <property type="match status" value="1"/>
</dbReference>
<feature type="domain" description="Carrier" evidence="7">
    <location>
        <begin position="434"/>
        <end position="513"/>
    </location>
</feature>
<comment type="catalytic activity">
    <reaction evidence="6">
        <text>holo-[ACP] + malonyl-CoA = malonyl-[ACP] + CoA</text>
        <dbReference type="Rhea" id="RHEA:41792"/>
        <dbReference type="Rhea" id="RHEA-COMP:9623"/>
        <dbReference type="Rhea" id="RHEA-COMP:9685"/>
        <dbReference type="ChEBI" id="CHEBI:57287"/>
        <dbReference type="ChEBI" id="CHEBI:57384"/>
        <dbReference type="ChEBI" id="CHEBI:64479"/>
        <dbReference type="ChEBI" id="CHEBI:78449"/>
        <dbReference type="EC" id="2.3.1.39"/>
    </reaction>
</comment>
<accession>A0A931IE05</accession>
<sequence length="513" mass="53346">MTVGEISVLFPGQGAYFQGALTDVGGVFPGVGAILEQVDAVSERMLGARVSDRLVGPAAKSLDELLVETPDLLQLAIYTTSVAAFEALRARGARPRILLGHSFGEIAALVCAGAFSVSVGAEIVCHRSAALRSAGVDEGKMAALGAGPEIAERVLALVADPHTVVAVENHADQTVVSGPRASIEKVGAIAAAAGIGAQNLKSPYAFHSPVVSAAAAGFAERIRSAPRRALEVEVFSPILMRTYRDDDDLVAALADHLTRRVRFADAVRAVHELGVGVFVEAGALDALTTIARRVIGAQASFVPLLSRHTPIDAAFGELAAAGALETAASGTDALRRTLAPATDPAVFESFWRAHGARFIDQVRRELGAAVEIAATSPATPELAPVTPGLAPVTPGLAPVTPGLAPVTPGLVTATPELVTATDAVAGSVPANPSVSRHQILRDLRSFYADTLEYPVEVFDENTDLEAELGVDSVKQTELLGRVREQYGLPARPDEVKISEHNTLGRIADLIIAA</sequence>
<evidence type="ECO:0000256" key="5">
    <source>
        <dbReference type="ARBA" id="ARBA00023315"/>
    </source>
</evidence>
<dbReference type="Gene3D" id="1.10.1200.10">
    <property type="entry name" value="ACP-like"/>
    <property type="match status" value="1"/>
</dbReference>
<keyword evidence="9" id="KW-1185">Reference proteome</keyword>
<dbReference type="AlphaFoldDB" id="A0A931IE05"/>
<dbReference type="InterPro" id="IPR016036">
    <property type="entry name" value="Malonyl_transacylase_ACP-bd"/>
</dbReference>
<dbReference type="SUPFAM" id="SSF55048">
    <property type="entry name" value="Probable ACP-binding domain of malonyl-CoA ACP transacylase"/>
    <property type="match status" value="1"/>
</dbReference>
<evidence type="ECO:0000256" key="2">
    <source>
        <dbReference type="ARBA" id="ARBA00022450"/>
    </source>
</evidence>
<dbReference type="SUPFAM" id="SSF47336">
    <property type="entry name" value="ACP-like"/>
    <property type="match status" value="1"/>
</dbReference>
<evidence type="ECO:0000313" key="9">
    <source>
        <dbReference type="Proteomes" id="UP000655751"/>
    </source>
</evidence>
<dbReference type="EC" id="2.3.1.39" evidence="1"/>
<organism evidence="8 9">
    <name type="scientific">Nocardia bovistercoris</name>
    <dbReference type="NCBI Taxonomy" id="2785916"/>
    <lineage>
        <taxon>Bacteria</taxon>
        <taxon>Bacillati</taxon>
        <taxon>Actinomycetota</taxon>
        <taxon>Actinomycetes</taxon>
        <taxon>Mycobacteriales</taxon>
        <taxon>Nocardiaceae</taxon>
        <taxon>Nocardia</taxon>
    </lineage>
</organism>
<keyword evidence="4" id="KW-0808">Transferase</keyword>
<gene>
    <name evidence="8" type="ORF">IT779_17565</name>
</gene>
<dbReference type="InterPro" id="IPR036736">
    <property type="entry name" value="ACP-like_sf"/>
</dbReference>
<dbReference type="EMBL" id="JADMLG010000006">
    <property type="protein sequence ID" value="MBH0778090.1"/>
    <property type="molecule type" value="Genomic_DNA"/>
</dbReference>